<dbReference type="AlphaFoldDB" id="A0A1Y1ZY23"/>
<dbReference type="EMBL" id="MCFA01000027">
    <property type="protein sequence ID" value="ORY15156.1"/>
    <property type="molecule type" value="Genomic_DNA"/>
</dbReference>
<organism evidence="1 2">
    <name type="scientific">Clohesyomyces aquaticus</name>
    <dbReference type="NCBI Taxonomy" id="1231657"/>
    <lineage>
        <taxon>Eukaryota</taxon>
        <taxon>Fungi</taxon>
        <taxon>Dikarya</taxon>
        <taxon>Ascomycota</taxon>
        <taxon>Pezizomycotina</taxon>
        <taxon>Dothideomycetes</taxon>
        <taxon>Pleosporomycetidae</taxon>
        <taxon>Pleosporales</taxon>
        <taxon>Lindgomycetaceae</taxon>
        <taxon>Clohesyomyces</taxon>
    </lineage>
</organism>
<keyword evidence="2" id="KW-1185">Reference proteome</keyword>
<proteinExistence type="predicted"/>
<accession>A0A1Y1ZY23</accession>
<comment type="caution">
    <text evidence="1">The sequence shown here is derived from an EMBL/GenBank/DDBJ whole genome shotgun (WGS) entry which is preliminary data.</text>
</comment>
<reference evidence="1 2" key="1">
    <citation type="submission" date="2016-07" db="EMBL/GenBank/DDBJ databases">
        <title>Pervasive Adenine N6-methylation of Active Genes in Fungi.</title>
        <authorList>
            <consortium name="DOE Joint Genome Institute"/>
            <person name="Mondo S.J."/>
            <person name="Dannebaum R.O."/>
            <person name="Kuo R.C."/>
            <person name="Labutti K."/>
            <person name="Haridas S."/>
            <person name="Kuo A."/>
            <person name="Salamov A."/>
            <person name="Ahrendt S.R."/>
            <person name="Lipzen A."/>
            <person name="Sullivan W."/>
            <person name="Andreopoulos W.B."/>
            <person name="Clum A."/>
            <person name="Lindquist E."/>
            <person name="Daum C."/>
            <person name="Ramamoorthy G.K."/>
            <person name="Gryganskyi A."/>
            <person name="Culley D."/>
            <person name="Magnuson J.K."/>
            <person name="James T.Y."/>
            <person name="O'Malley M.A."/>
            <person name="Stajich J.E."/>
            <person name="Spatafora J.W."/>
            <person name="Visel A."/>
            <person name="Grigoriev I.V."/>
        </authorList>
    </citation>
    <scope>NUCLEOTIDE SEQUENCE [LARGE SCALE GENOMIC DNA]</scope>
    <source>
        <strain evidence="1 2">CBS 115471</strain>
    </source>
</reference>
<dbReference type="Proteomes" id="UP000193144">
    <property type="component" value="Unassembled WGS sequence"/>
</dbReference>
<evidence type="ECO:0000313" key="2">
    <source>
        <dbReference type="Proteomes" id="UP000193144"/>
    </source>
</evidence>
<protein>
    <submittedName>
        <fullName evidence="1">Uncharacterized protein</fullName>
    </submittedName>
</protein>
<gene>
    <name evidence="1" type="ORF">BCR34DRAFT_559182</name>
</gene>
<name>A0A1Y1ZY23_9PLEO</name>
<evidence type="ECO:0000313" key="1">
    <source>
        <dbReference type="EMBL" id="ORY15156.1"/>
    </source>
</evidence>
<sequence length="190" mass="21912">MCPRLTRQTTVKEVLSRLEGCCHMLEGPARPYSTTPATPIEPKEPFQLSHFFFSLPKIPYDVDGPWIKPPCVYAVLSETPMWLGCETGRVPLDQPSQRYSSPWLQHFFQPLKCLAEAVLHVLFLVNKKRTSLLLVRDKDLRFWANTPSPISQCYPAVGVSASWTFGHSYQREDLLYMLQSLQEHVTCEWR</sequence>